<evidence type="ECO:0000313" key="4">
    <source>
        <dbReference type="Proteomes" id="UP000294028"/>
    </source>
</evidence>
<reference evidence="3 4" key="1">
    <citation type="submission" date="2018-12" db="EMBL/GenBank/DDBJ databases">
        <title>Genome analysis provides insights into bioremediation potentialities of Halogeometricum borinquense strain N11.</title>
        <authorList>
            <person name="Najjari A."/>
            <person name="Youssef N."/>
            <person name="Fhoula I."/>
            <person name="Ben Dhia O."/>
            <person name="Mahjoubi M."/>
            <person name="Ouzari H.I."/>
            <person name="Cherif A."/>
        </authorList>
    </citation>
    <scope>NUCLEOTIDE SEQUENCE [LARGE SCALE GENOMIC DNA]</scope>
    <source>
        <strain evidence="3 4">N11</strain>
    </source>
</reference>
<dbReference type="AlphaFoldDB" id="A0A482TKR8"/>
<dbReference type="EMBL" id="RZHH01000001">
    <property type="protein sequence ID" value="RYJ19594.1"/>
    <property type="molecule type" value="Genomic_DNA"/>
</dbReference>
<evidence type="ECO:0000313" key="3">
    <source>
        <dbReference type="EMBL" id="RYJ19594.1"/>
    </source>
</evidence>
<evidence type="ECO:0000259" key="2">
    <source>
        <dbReference type="PROSITE" id="PS51186"/>
    </source>
</evidence>
<dbReference type="GO" id="GO:0016747">
    <property type="term" value="F:acyltransferase activity, transferring groups other than amino-acyl groups"/>
    <property type="evidence" value="ECO:0007669"/>
    <property type="project" value="InterPro"/>
</dbReference>
<accession>A0A482TKR8</accession>
<dbReference type="Pfam" id="PF00583">
    <property type="entry name" value="Acetyltransf_1"/>
    <property type="match status" value="1"/>
</dbReference>
<dbReference type="InterPro" id="IPR000182">
    <property type="entry name" value="GNAT_dom"/>
</dbReference>
<dbReference type="PANTHER" id="PTHR43617">
    <property type="entry name" value="L-AMINO ACID N-ACETYLTRANSFERASE"/>
    <property type="match status" value="1"/>
</dbReference>
<dbReference type="CDD" id="cd04301">
    <property type="entry name" value="NAT_SF"/>
    <property type="match status" value="1"/>
</dbReference>
<dbReference type="Gene3D" id="3.40.630.30">
    <property type="match status" value="1"/>
</dbReference>
<sequence>MSTERRYPDAVAGPFESPPVTFEDREGRDIEVRPYDGSDEEFESLVSMYDAFDPADRAQGIPPGQERRIRDWLDNILAEECLNVIAWDGDDAAGHATLVPDDDAYELAIFVLQEYQEAGIGTLLIKSLLGHGAENSVKKVWLTVERWNRPAVGLYKKIGFETSNSESFEMEMTLRLTESAD</sequence>
<dbReference type="OMA" id="WELAIFV"/>
<organism evidence="3 4">
    <name type="scientific">Halogeometricum borinquense</name>
    <dbReference type="NCBI Taxonomy" id="60847"/>
    <lineage>
        <taxon>Archaea</taxon>
        <taxon>Methanobacteriati</taxon>
        <taxon>Methanobacteriota</taxon>
        <taxon>Stenosarchaea group</taxon>
        <taxon>Halobacteria</taxon>
        <taxon>Halobacteriales</taxon>
        <taxon>Haloferacaceae</taxon>
        <taxon>Halogeometricum</taxon>
    </lineage>
</organism>
<proteinExistence type="predicted"/>
<dbReference type="PROSITE" id="PS51186">
    <property type="entry name" value="GNAT"/>
    <property type="match status" value="1"/>
</dbReference>
<evidence type="ECO:0000256" key="1">
    <source>
        <dbReference type="SAM" id="MobiDB-lite"/>
    </source>
</evidence>
<dbReference type="GeneID" id="9992206"/>
<gene>
    <name evidence="3" type="ORF">ELS19_00980</name>
</gene>
<dbReference type="SUPFAM" id="SSF55729">
    <property type="entry name" value="Acyl-CoA N-acyltransferases (Nat)"/>
    <property type="match status" value="1"/>
</dbReference>
<feature type="region of interest" description="Disordered" evidence="1">
    <location>
        <begin position="1"/>
        <end position="22"/>
    </location>
</feature>
<feature type="domain" description="N-acetyltransferase" evidence="2">
    <location>
        <begin position="30"/>
        <end position="177"/>
    </location>
</feature>
<name>A0A482TKR8_9EURY</name>
<comment type="caution">
    <text evidence="3">The sequence shown here is derived from an EMBL/GenBank/DDBJ whole genome shotgun (WGS) entry which is preliminary data.</text>
</comment>
<dbReference type="InterPro" id="IPR050276">
    <property type="entry name" value="MshD_Acetyltransferase"/>
</dbReference>
<protein>
    <submittedName>
        <fullName evidence="3">GNAT family N-acetyltransferase</fullName>
    </submittedName>
</protein>
<dbReference type="Proteomes" id="UP000294028">
    <property type="component" value="Unassembled WGS sequence"/>
</dbReference>
<dbReference type="RefSeq" id="WP_006057183.1">
    <property type="nucleotide sequence ID" value="NZ_RZHH01000001.1"/>
</dbReference>
<keyword evidence="3" id="KW-0808">Transferase</keyword>
<dbReference type="InterPro" id="IPR016181">
    <property type="entry name" value="Acyl_CoA_acyltransferase"/>
</dbReference>